<dbReference type="PROSITE" id="PS50294">
    <property type="entry name" value="WD_REPEATS_REGION"/>
    <property type="match status" value="2"/>
</dbReference>
<evidence type="ECO:0000256" key="3">
    <source>
        <dbReference type="PROSITE-ProRule" id="PRU00221"/>
    </source>
</evidence>
<dbReference type="PROSITE" id="PS50082">
    <property type="entry name" value="WD_REPEATS_2"/>
    <property type="match status" value="2"/>
</dbReference>
<dbReference type="InterPro" id="IPR001680">
    <property type="entry name" value="WD40_rpt"/>
</dbReference>
<dbReference type="AlphaFoldDB" id="A0A2J6R0I7"/>
<keyword evidence="2" id="KW-0677">Repeat</keyword>
<dbReference type="InterPro" id="IPR036322">
    <property type="entry name" value="WD40_repeat_dom_sf"/>
</dbReference>
<evidence type="ECO:0000256" key="2">
    <source>
        <dbReference type="ARBA" id="ARBA00022737"/>
    </source>
</evidence>
<reference evidence="4 5" key="1">
    <citation type="submission" date="2016-04" db="EMBL/GenBank/DDBJ databases">
        <title>A degradative enzymes factory behind the ericoid mycorrhizal symbiosis.</title>
        <authorList>
            <consortium name="DOE Joint Genome Institute"/>
            <person name="Martino E."/>
            <person name="Morin E."/>
            <person name="Grelet G."/>
            <person name="Kuo A."/>
            <person name="Kohler A."/>
            <person name="Daghino S."/>
            <person name="Barry K."/>
            <person name="Choi C."/>
            <person name="Cichocki N."/>
            <person name="Clum A."/>
            <person name="Copeland A."/>
            <person name="Hainaut M."/>
            <person name="Haridas S."/>
            <person name="Labutti K."/>
            <person name="Lindquist E."/>
            <person name="Lipzen A."/>
            <person name="Khouja H.-R."/>
            <person name="Murat C."/>
            <person name="Ohm R."/>
            <person name="Olson A."/>
            <person name="Spatafora J."/>
            <person name="Veneault-Fourrey C."/>
            <person name="Henrissat B."/>
            <person name="Grigoriev I."/>
            <person name="Martin F."/>
            <person name="Perotto S."/>
        </authorList>
    </citation>
    <scope>NUCLEOTIDE SEQUENCE [LARGE SCALE GENOMIC DNA]</scope>
    <source>
        <strain evidence="4 5">F</strain>
    </source>
</reference>
<dbReference type="SUPFAM" id="SSF50978">
    <property type="entry name" value="WD40 repeat-like"/>
    <property type="match status" value="1"/>
</dbReference>
<dbReference type="SMART" id="SM00320">
    <property type="entry name" value="WD40"/>
    <property type="match status" value="2"/>
</dbReference>
<keyword evidence="5" id="KW-1185">Reference proteome</keyword>
<proteinExistence type="predicted"/>
<dbReference type="PANTHER" id="PTHR19848:SF8">
    <property type="entry name" value="F-BOX AND WD REPEAT DOMAIN CONTAINING 7"/>
    <property type="match status" value="1"/>
</dbReference>
<dbReference type="PANTHER" id="PTHR19848">
    <property type="entry name" value="WD40 REPEAT PROTEIN"/>
    <property type="match status" value="1"/>
</dbReference>
<dbReference type="Proteomes" id="UP000235786">
    <property type="component" value="Unassembled WGS sequence"/>
</dbReference>
<feature type="repeat" description="WD" evidence="3">
    <location>
        <begin position="51"/>
        <end position="92"/>
    </location>
</feature>
<dbReference type="Pfam" id="PF00400">
    <property type="entry name" value="WD40"/>
    <property type="match status" value="2"/>
</dbReference>
<dbReference type="OrthoDB" id="538223at2759"/>
<feature type="repeat" description="WD" evidence="3">
    <location>
        <begin position="9"/>
        <end position="50"/>
    </location>
</feature>
<dbReference type="EMBL" id="KZ613960">
    <property type="protein sequence ID" value="PMD32011.1"/>
    <property type="molecule type" value="Genomic_DNA"/>
</dbReference>
<name>A0A2J6R0I7_HYAVF</name>
<keyword evidence="1 3" id="KW-0853">WD repeat</keyword>
<dbReference type="InterPro" id="IPR015943">
    <property type="entry name" value="WD40/YVTN_repeat-like_dom_sf"/>
</dbReference>
<protein>
    <submittedName>
        <fullName evidence="4">WD40 repeat-like protein</fullName>
    </submittedName>
</protein>
<accession>A0A2J6R0I7</accession>
<dbReference type="STRING" id="1149755.A0A2J6R0I7"/>
<sequence length="268" mass="29483">MTGVVLTTLKGHSDSVTKLALSPDGSLVASGSDDNTTKLWHTRSGILLRTLVGHTGKILRLAFSPDGKLIASESADTTIKIWNTTSGLLQQTLGGSFKHLTMLVFLPDSTSLLSGAYDVVKSRNAKSGAILWGFEARRPGYFTRILLSPNSKLVAAQFISGQLKLLDARSGELLRTIHDFDMYEEISFSSDSSALQAYGKPPFVISSKSADAPPRLYVSVDDDWIFWGTERILWLPPEYRTTHCLVHESIVAICLTQRVVFLEFAFKE</sequence>
<organism evidence="4 5">
    <name type="scientific">Hyaloscypha variabilis (strain UAMH 11265 / GT02V1 / F)</name>
    <name type="common">Meliniomyces variabilis</name>
    <dbReference type="NCBI Taxonomy" id="1149755"/>
    <lineage>
        <taxon>Eukaryota</taxon>
        <taxon>Fungi</taxon>
        <taxon>Dikarya</taxon>
        <taxon>Ascomycota</taxon>
        <taxon>Pezizomycotina</taxon>
        <taxon>Leotiomycetes</taxon>
        <taxon>Helotiales</taxon>
        <taxon>Hyaloscyphaceae</taxon>
        <taxon>Hyaloscypha</taxon>
        <taxon>Hyaloscypha variabilis</taxon>
    </lineage>
</organism>
<gene>
    <name evidence="4" type="ORF">L207DRAFT_590883</name>
</gene>
<evidence type="ECO:0000313" key="5">
    <source>
        <dbReference type="Proteomes" id="UP000235786"/>
    </source>
</evidence>
<evidence type="ECO:0000313" key="4">
    <source>
        <dbReference type="EMBL" id="PMD32011.1"/>
    </source>
</evidence>
<evidence type="ECO:0000256" key="1">
    <source>
        <dbReference type="ARBA" id="ARBA00022574"/>
    </source>
</evidence>
<dbReference type="Gene3D" id="2.130.10.10">
    <property type="entry name" value="YVTN repeat-like/Quinoprotein amine dehydrogenase"/>
    <property type="match status" value="1"/>
</dbReference>